<accession>A0A8J6XXJ7</accession>
<feature type="transmembrane region" description="Helical" evidence="1">
    <location>
        <begin position="77"/>
        <end position="93"/>
    </location>
</feature>
<evidence type="ECO:0000256" key="1">
    <source>
        <dbReference type="SAM" id="Phobius"/>
    </source>
</evidence>
<evidence type="ECO:0000313" key="3">
    <source>
        <dbReference type="Proteomes" id="UP000629098"/>
    </source>
</evidence>
<keyword evidence="1" id="KW-0472">Membrane</keyword>
<feature type="transmembrane region" description="Helical" evidence="1">
    <location>
        <begin position="12"/>
        <end position="33"/>
    </location>
</feature>
<evidence type="ECO:0000313" key="2">
    <source>
        <dbReference type="EMBL" id="MBD2778282.1"/>
    </source>
</evidence>
<name>A0A8J6XXJ7_9CYAN</name>
<keyword evidence="1" id="KW-0812">Transmembrane</keyword>
<reference evidence="2" key="1">
    <citation type="submission" date="2020-09" db="EMBL/GenBank/DDBJ databases">
        <title>Iningainema tapete sp. nov. (Scytonemataceae, Cyanobacteria) from greenhouses in central Florida (USA) produces two types of nodularin with biosynthetic potential for microcystin-LR and anabaenopeptins.</title>
        <authorList>
            <person name="Berthold D.E."/>
            <person name="Lefler F.W."/>
            <person name="Huang I.-S."/>
            <person name="Abdulla H."/>
            <person name="Zimba P.V."/>
            <person name="Laughinghouse H.D. IV."/>
        </authorList>
    </citation>
    <scope>NUCLEOTIDE SEQUENCE</scope>
    <source>
        <strain evidence="2">BLCCT55</strain>
    </source>
</reference>
<keyword evidence="3" id="KW-1185">Reference proteome</keyword>
<feature type="transmembrane region" description="Helical" evidence="1">
    <location>
        <begin position="39"/>
        <end position="57"/>
    </location>
</feature>
<proteinExistence type="predicted"/>
<protein>
    <submittedName>
        <fullName evidence="2">Uncharacterized protein</fullName>
    </submittedName>
</protein>
<keyword evidence="1" id="KW-1133">Transmembrane helix</keyword>
<dbReference type="Proteomes" id="UP000629098">
    <property type="component" value="Unassembled WGS sequence"/>
</dbReference>
<dbReference type="AlphaFoldDB" id="A0A8J6XXJ7"/>
<gene>
    <name evidence="2" type="ORF">ICL16_41135</name>
</gene>
<organism evidence="2 3">
    <name type="scientific">Iningainema tapete BLCC-T55</name>
    <dbReference type="NCBI Taxonomy" id="2748662"/>
    <lineage>
        <taxon>Bacteria</taxon>
        <taxon>Bacillati</taxon>
        <taxon>Cyanobacteriota</taxon>
        <taxon>Cyanophyceae</taxon>
        <taxon>Nostocales</taxon>
        <taxon>Scytonemataceae</taxon>
        <taxon>Iningainema tapete</taxon>
    </lineage>
</organism>
<comment type="caution">
    <text evidence="2">The sequence shown here is derived from an EMBL/GenBank/DDBJ whole genome shotgun (WGS) entry which is preliminary data.</text>
</comment>
<dbReference type="EMBL" id="JACXAE010000126">
    <property type="protein sequence ID" value="MBD2778282.1"/>
    <property type="molecule type" value="Genomic_DNA"/>
</dbReference>
<sequence length="170" mass="18690">MAEQKKNQSNLIAFTGSFISQLLFGLFLTIVFLVSGQEASVSLFLGVVGALALGMIVSASKNRPQSPQAPSEGIDAGLRYWLLFLIGFTFVGYKAPMSILLGAIAGLGGGWITAWWETRGESRTQLPNDALAVSDEEVPADAKRSKRRRRKPTRRFRRVPGVGIFRFWGR</sequence>
<dbReference type="RefSeq" id="WP_190837781.1">
    <property type="nucleotide sequence ID" value="NZ_CAWPPI010000126.1"/>
</dbReference>